<dbReference type="EMBL" id="JAUQUB010000006">
    <property type="protein sequence ID" value="MDO7883521.1"/>
    <property type="molecule type" value="Genomic_DNA"/>
</dbReference>
<feature type="transmembrane region" description="Helical" evidence="1">
    <location>
        <begin position="217"/>
        <end position="237"/>
    </location>
</feature>
<feature type="transmembrane region" description="Helical" evidence="1">
    <location>
        <begin position="126"/>
        <end position="144"/>
    </location>
</feature>
<gene>
    <name evidence="2" type="ORF">Q5716_14910</name>
</gene>
<keyword evidence="1" id="KW-0472">Membrane</keyword>
<evidence type="ECO:0000256" key="1">
    <source>
        <dbReference type="SAM" id="Phobius"/>
    </source>
</evidence>
<comment type="caution">
    <text evidence="2">The sequence shown here is derived from an EMBL/GenBank/DDBJ whole genome shotgun (WGS) entry which is preliminary data.</text>
</comment>
<feature type="transmembrane region" description="Helical" evidence="1">
    <location>
        <begin position="246"/>
        <end position="264"/>
    </location>
</feature>
<keyword evidence="1" id="KW-0812">Transmembrane</keyword>
<proteinExistence type="predicted"/>
<name>A0ABT9BR71_9MICO</name>
<feature type="transmembrane region" description="Helical" evidence="1">
    <location>
        <begin position="170"/>
        <end position="191"/>
    </location>
</feature>
<dbReference type="Proteomes" id="UP001241072">
    <property type="component" value="Unassembled WGS sequence"/>
</dbReference>
<organism evidence="2 3">
    <name type="scientific">Antiquaquibacter soli</name>
    <dbReference type="NCBI Taxonomy" id="3064523"/>
    <lineage>
        <taxon>Bacteria</taxon>
        <taxon>Bacillati</taxon>
        <taxon>Actinomycetota</taxon>
        <taxon>Actinomycetes</taxon>
        <taxon>Micrococcales</taxon>
        <taxon>Microbacteriaceae</taxon>
        <taxon>Antiquaquibacter</taxon>
    </lineage>
</organism>
<keyword evidence="3" id="KW-1185">Reference proteome</keyword>
<feature type="transmembrane region" description="Helical" evidence="1">
    <location>
        <begin position="276"/>
        <end position="294"/>
    </location>
</feature>
<sequence length="309" mass="33216">MKPDALIESYVADVVRHLPRRQRADVAFELRSLLADELEGRAGDAEPTAADALDLLAGFGRPADVADRYRPAGFTIIRPAEAPRFALIALIGVALQWIGTLPAVFVGEGDWLNRLAQWWLSWGLGAFWWPGILVSLSIVAALVGSRRDSTAEWTPREAAALDRDRISRPLYVLAIAGGLVGVAVLLAVVSLESVLPGLPRPLLDAFEFDAGFLSTRAPWALALWAASFAGLIAVLVAGRWSRGTRILAIAVDAGWLALLIWWATGPVFVSPLADSVTRGCLLLVAAFVVWDAVASARRLPRRIPAPAVP</sequence>
<keyword evidence="1" id="KW-1133">Transmembrane helix</keyword>
<evidence type="ECO:0000313" key="2">
    <source>
        <dbReference type="EMBL" id="MDO7883521.1"/>
    </source>
</evidence>
<dbReference type="RefSeq" id="WP_305003947.1">
    <property type="nucleotide sequence ID" value="NZ_JAUQUB010000006.1"/>
</dbReference>
<evidence type="ECO:0000313" key="3">
    <source>
        <dbReference type="Proteomes" id="UP001241072"/>
    </source>
</evidence>
<accession>A0ABT9BR71</accession>
<feature type="transmembrane region" description="Helical" evidence="1">
    <location>
        <begin position="85"/>
        <end position="106"/>
    </location>
</feature>
<protein>
    <submittedName>
        <fullName evidence="2">Uncharacterized protein</fullName>
    </submittedName>
</protein>
<reference evidence="2 3" key="1">
    <citation type="submission" date="2023-07" db="EMBL/GenBank/DDBJ databases">
        <title>Protaetiibacter sp. nov WY-16 isolated from soil.</title>
        <authorList>
            <person name="Liu B."/>
            <person name="Wan Y."/>
        </authorList>
    </citation>
    <scope>NUCLEOTIDE SEQUENCE [LARGE SCALE GENOMIC DNA]</scope>
    <source>
        <strain evidence="2 3">WY-16</strain>
    </source>
</reference>